<keyword evidence="2" id="KW-1185">Reference proteome</keyword>
<reference evidence="1 2" key="1">
    <citation type="journal article" date="2020" name="Cell">
        <title>Large-Scale Comparative Analyses of Tick Genomes Elucidate Their Genetic Diversity and Vector Capacities.</title>
        <authorList>
            <consortium name="Tick Genome and Microbiome Consortium (TIGMIC)"/>
            <person name="Jia N."/>
            <person name="Wang J."/>
            <person name="Shi W."/>
            <person name="Du L."/>
            <person name="Sun Y."/>
            <person name="Zhan W."/>
            <person name="Jiang J.F."/>
            <person name="Wang Q."/>
            <person name="Zhang B."/>
            <person name="Ji P."/>
            <person name="Bell-Sakyi L."/>
            <person name="Cui X.M."/>
            <person name="Yuan T.T."/>
            <person name="Jiang B.G."/>
            <person name="Yang W.F."/>
            <person name="Lam T.T."/>
            <person name="Chang Q.C."/>
            <person name="Ding S.J."/>
            <person name="Wang X.J."/>
            <person name="Zhu J.G."/>
            <person name="Ruan X.D."/>
            <person name="Zhao L."/>
            <person name="Wei J.T."/>
            <person name="Ye R.Z."/>
            <person name="Que T.C."/>
            <person name="Du C.H."/>
            <person name="Zhou Y.H."/>
            <person name="Cheng J.X."/>
            <person name="Dai P.F."/>
            <person name="Guo W.B."/>
            <person name="Han X.H."/>
            <person name="Huang E.J."/>
            <person name="Li L.F."/>
            <person name="Wei W."/>
            <person name="Gao Y.C."/>
            <person name="Liu J.Z."/>
            <person name="Shao H.Z."/>
            <person name="Wang X."/>
            <person name="Wang C.C."/>
            <person name="Yang T.C."/>
            <person name="Huo Q.B."/>
            <person name="Li W."/>
            <person name="Chen H.Y."/>
            <person name="Chen S.E."/>
            <person name="Zhou L.G."/>
            <person name="Ni X.B."/>
            <person name="Tian J.H."/>
            <person name="Sheng Y."/>
            <person name="Liu T."/>
            <person name="Pan Y.S."/>
            <person name="Xia L.Y."/>
            <person name="Li J."/>
            <person name="Zhao F."/>
            <person name="Cao W.C."/>
        </authorList>
    </citation>
    <scope>NUCLEOTIDE SEQUENCE [LARGE SCALE GENOMIC DNA]</scope>
    <source>
        <strain evidence="1">Iper-2018</strain>
    </source>
</reference>
<gene>
    <name evidence="1" type="ORF">HPB47_023602</name>
</gene>
<dbReference type="EMBL" id="JABSTQ010009408">
    <property type="protein sequence ID" value="KAG0429480.1"/>
    <property type="molecule type" value="Genomic_DNA"/>
</dbReference>
<evidence type="ECO:0000313" key="2">
    <source>
        <dbReference type="Proteomes" id="UP000805193"/>
    </source>
</evidence>
<sequence length="53" mass="5486">MTTPLGRREERAQFEASAGTAMIVPCVGLDSSAARTCTRTGVSATPRTGLCSI</sequence>
<accession>A0AC60Q8W7</accession>
<protein>
    <submittedName>
        <fullName evidence="1">Uncharacterized protein</fullName>
    </submittedName>
</protein>
<comment type="caution">
    <text evidence="1">The sequence shown here is derived from an EMBL/GenBank/DDBJ whole genome shotgun (WGS) entry which is preliminary data.</text>
</comment>
<name>A0AC60Q8W7_IXOPE</name>
<organism evidence="1 2">
    <name type="scientific">Ixodes persulcatus</name>
    <name type="common">Taiga tick</name>
    <dbReference type="NCBI Taxonomy" id="34615"/>
    <lineage>
        <taxon>Eukaryota</taxon>
        <taxon>Metazoa</taxon>
        <taxon>Ecdysozoa</taxon>
        <taxon>Arthropoda</taxon>
        <taxon>Chelicerata</taxon>
        <taxon>Arachnida</taxon>
        <taxon>Acari</taxon>
        <taxon>Parasitiformes</taxon>
        <taxon>Ixodida</taxon>
        <taxon>Ixodoidea</taxon>
        <taxon>Ixodidae</taxon>
        <taxon>Ixodinae</taxon>
        <taxon>Ixodes</taxon>
    </lineage>
</organism>
<dbReference type="Proteomes" id="UP000805193">
    <property type="component" value="Unassembled WGS sequence"/>
</dbReference>
<feature type="non-terminal residue" evidence="1">
    <location>
        <position position="53"/>
    </location>
</feature>
<evidence type="ECO:0000313" key="1">
    <source>
        <dbReference type="EMBL" id="KAG0429480.1"/>
    </source>
</evidence>
<proteinExistence type="predicted"/>